<proteinExistence type="inferred from homology"/>
<keyword evidence="9" id="KW-1185">Reference proteome</keyword>
<dbReference type="CDD" id="cd06261">
    <property type="entry name" value="TM_PBP2"/>
    <property type="match status" value="1"/>
</dbReference>
<evidence type="ECO:0000313" key="9">
    <source>
        <dbReference type="Proteomes" id="UP000787672"/>
    </source>
</evidence>
<accession>A0ABS6FC75</accession>
<dbReference type="Pfam" id="PF00528">
    <property type="entry name" value="BPD_transp_1"/>
    <property type="match status" value="1"/>
</dbReference>
<dbReference type="InterPro" id="IPR000515">
    <property type="entry name" value="MetI-like"/>
</dbReference>
<sequence>MEKIQKRPQSVRSLTWKKRWYRFSRNYMSVIGLVIVALVVIMAIFAKWITPYPEHAGAFTDFANANTAPSAAHIFGTDNSGRDIFTRVVFAFRNALKMAVIVLTISVPVGSVLGIIAGIRQGTWIDTVIMRFTDIFLSVPSMILALAIASILKPNMTNAMLAITVSWWPWYCRLTYSTARSISRENYVRYAELTGGSFAHIIFKEILPNCVSPILTKMTLDVGWVIMTGASLSYVGLGEQAPIPALGNMISSGIKYLPDQWWNTIFPALGIIVIILGFNLLGDGVSDLLAVEEE</sequence>
<evidence type="ECO:0000256" key="5">
    <source>
        <dbReference type="ARBA" id="ARBA00023136"/>
    </source>
</evidence>
<dbReference type="InterPro" id="IPR025966">
    <property type="entry name" value="OppC_N"/>
</dbReference>
<evidence type="ECO:0000256" key="2">
    <source>
        <dbReference type="ARBA" id="ARBA00022448"/>
    </source>
</evidence>
<evidence type="ECO:0000259" key="7">
    <source>
        <dbReference type="PROSITE" id="PS50928"/>
    </source>
</evidence>
<name>A0ABS6FC75_9FIRM</name>
<dbReference type="Pfam" id="PF12911">
    <property type="entry name" value="OppC_N"/>
    <property type="match status" value="1"/>
</dbReference>
<dbReference type="RefSeq" id="WP_216633208.1">
    <property type="nucleotide sequence ID" value="NZ_JAHLQN010000001.1"/>
</dbReference>
<dbReference type="PROSITE" id="PS50928">
    <property type="entry name" value="ABC_TM1"/>
    <property type="match status" value="1"/>
</dbReference>
<feature type="transmembrane region" description="Helical" evidence="6">
    <location>
        <begin position="261"/>
        <end position="281"/>
    </location>
</feature>
<comment type="similarity">
    <text evidence="6">Belongs to the binding-protein-dependent transport system permease family.</text>
</comment>
<organism evidence="8 9">
    <name type="scientific">Dysosmobacter acutus</name>
    <dbReference type="NCBI Taxonomy" id="2841504"/>
    <lineage>
        <taxon>Bacteria</taxon>
        <taxon>Bacillati</taxon>
        <taxon>Bacillota</taxon>
        <taxon>Clostridia</taxon>
        <taxon>Eubacteriales</taxon>
        <taxon>Oscillospiraceae</taxon>
        <taxon>Dysosmobacter</taxon>
    </lineage>
</organism>
<evidence type="ECO:0000313" key="8">
    <source>
        <dbReference type="EMBL" id="MBU5627888.1"/>
    </source>
</evidence>
<dbReference type="PANTHER" id="PTHR43386">
    <property type="entry name" value="OLIGOPEPTIDE TRANSPORT SYSTEM PERMEASE PROTEIN APPC"/>
    <property type="match status" value="1"/>
</dbReference>
<keyword evidence="3 6" id="KW-0812">Transmembrane</keyword>
<evidence type="ECO:0000256" key="6">
    <source>
        <dbReference type="RuleBase" id="RU363032"/>
    </source>
</evidence>
<keyword evidence="2 6" id="KW-0813">Transport</keyword>
<feature type="transmembrane region" description="Helical" evidence="6">
    <location>
        <begin position="98"/>
        <end position="119"/>
    </location>
</feature>
<feature type="transmembrane region" description="Helical" evidence="6">
    <location>
        <begin position="27"/>
        <end position="49"/>
    </location>
</feature>
<dbReference type="InterPro" id="IPR050366">
    <property type="entry name" value="BP-dependent_transpt_permease"/>
</dbReference>
<dbReference type="PANTHER" id="PTHR43386:SF1">
    <property type="entry name" value="D,D-DIPEPTIDE TRANSPORT SYSTEM PERMEASE PROTEIN DDPC-RELATED"/>
    <property type="match status" value="1"/>
</dbReference>
<dbReference type="EMBL" id="JAHLQN010000001">
    <property type="protein sequence ID" value="MBU5627888.1"/>
    <property type="molecule type" value="Genomic_DNA"/>
</dbReference>
<dbReference type="Proteomes" id="UP000787672">
    <property type="component" value="Unassembled WGS sequence"/>
</dbReference>
<reference evidence="8 9" key="1">
    <citation type="submission" date="2021-06" db="EMBL/GenBank/DDBJ databases">
        <authorList>
            <person name="Sun Q."/>
            <person name="Li D."/>
        </authorList>
    </citation>
    <scope>NUCLEOTIDE SEQUENCE [LARGE SCALE GENOMIC DNA]</scope>
    <source>
        <strain evidence="8 9">MSJ-2</strain>
    </source>
</reference>
<protein>
    <submittedName>
        <fullName evidence="8">ABC transporter permease</fullName>
    </submittedName>
</protein>
<evidence type="ECO:0000256" key="3">
    <source>
        <dbReference type="ARBA" id="ARBA00022692"/>
    </source>
</evidence>
<evidence type="ECO:0000256" key="4">
    <source>
        <dbReference type="ARBA" id="ARBA00022989"/>
    </source>
</evidence>
<feature type="domain" description="ABC transmembrane type-1" evidence="7">
    <location>
        <begin position="92"/>
        <end position="282"/>
    </location>
</feature>
<comment type="caution">
    <text evidence="8">The sequence shown here is derived from an EMBL/GenBank/DDBJ whole genome shotgun (WGS) entry which is preliminary data.</text>
</comment>
<evidence type="ECO:0000256" key="1">
    <source>
        <dbReference type="ARBA" id="ARBA00004651"/>
    </source>
</evidence>
<keyword evidence="5 6" id="KW-0472">Membrane</keyword>
<feature type="transmembrane region" description="Helical" evidence="6">
    <location>
        <begin position="131"/>
        <end position="152"/>
    </location>
</feature>
<gene>
    <name evidence="8" type="ORF">KQI82_13330</name>
</gene>
<comment type="subcellular location">
    <subcellularLocation>
        <location evidence="1 6">Cell membrane</location>
        <topology evidence="1 6">Multi-pass membrane protein</topology>
    </subcellularLocation>
</comment>
<keyword evidence="4 6" id="KW-1133">Transmembrane helix</keyword>